<accession>A0A7J9HUP3</accession>
<dbReference type="Pfam" id="PF13456">
    <property type="entry name" value="RVT_3"/>
    <property type="match status" value="1"/>
</dbReference>
<evidence type="ECO:0000313" key="3">
    <source>
        <dbReference type="Proteomes" id="UP000593560"/>
    </source>
</evidence>
<feature type="domain" description="RNase H type-1" evidence="1">
    <location>
        <begin position="96"/>
        <end position="217"/>
    </location>
</feature>
<dbReference type="EMBL" id="JABFAD010000011">
    <property type="protein sequence ID" value="MBA0812605.1"/>
    <property type="molecule type" value="Genomic_DNA"/>
</dbReference>
<dbReference type="InterPro" id="IPR044730">
    <property type="entry name" value="RNase_H-like_dom_plant"/>
</dbReference>
<dbReference type="Proteomes" id="UP000593560">
    <property type="component" value="Unassembled WGS sequence"/>
</dbReference>
<protein>
    <recommendedName>
        <fullName evidence="1">RNase H type-1 domain-containing protein</fullName>
    </recommendedName>
</protein>
<proteinExistence type="predicted"/>
<dbReference type="GO" id="GO:0003676">
    <property type="term" value="F:nucleic acid binding"/>
    <property type="evidence" value="ECO:0007669"/>
    <property type="project" value="InterPro"/>
</dbReference>
<dbReference type="OrthoDB" id="1001181at2759"/>
<dbReference type="InterPro" id="IPR012337">
    <property type="entry name" value="RNaseH-like_sf"/>
</dbReference>
<dbReference type="Gene3D" id="3.30.420.10">
    <property type="entry name" value="Ribonuclease H-like superfamily/Ribonuclease H"/>
    <property type="match status" value="1"/>
</dbReference>
<evidence type="ECO:0000313" key="2">
    <source>
        <dbReference type="EMBL" id="MBA0812605.1"/>
    </source>
</evidence>
<evidence type="ECO:0000259" key="1">
    <source>
        <dbReference type="Pfam" id="PF13456"/>
    </source>
</evidence>
<dbReference type="GO" id="GO:0004523">
    <property type="term" value="F:RNA-DNA hybrid ribonuclease activity"/>
    <property type="evidence" value="ECO:0007669"/>
    <property type="project" value="InterPro"/>
</dbReference>
<dbReference type="PANTHER" id="PTHR47074:SF61">
    <property type="entry name" value="RNASE H TYPE-1 DOMAIN-CONTAINING PROTEIN"/>
    <property type="match status" value="1"/>
</dbReference>
<dbReference type="AlphaFoldDB" id="A0A7J9HUP3"/>
<organism evidence="2 3">
    <name type="scientific">Gossypium harknessii</name>
    <dbReference type="NCBI Taxonomy" id="34285"/>
    <lineage>
        <taxon>Eukaryota</taxon>
        <taxon>Viridiplantae</taxon>
        <taxon>Streptophyta</taxon>
        <taxon>Embryophyta</taxon>
        <taxon>Tracheophyta</taxon>
        <taxon>Spermatophyta</taxon>
        <taxon>Magnoliopsida</taxon>
        <taxon>eudicotyledons</taxon>
        <taxon>Gunneridae</taxon>
        <taxon>Pentapetalae</taxon>
        <taxon>rosids</taxon>
        <taxon>malvids</taxon>
        <taxon>Malvales</taxon>
        <taxon>Malvaceae</taxon>
        <taxon>Malvoideae</taxon>
        <taxon>Gossypium</taxon>
    </lineage>
</organism>
<dbReference type="InterPro" id="IPR002156">
    <property type="entry name" value="RNaseH_domain"/>
</dbReference>
<reference evidence="2 3" key="1">
    <citation type="journal article" date="2019" name="Genome Biol. Evol.">
        <title>Insights into the evolution of the New World diploid cottons (Gossypium, subgenus Houzingenia) based on genome sequencing.</title>
        <authorList>
            <person name="Grover C.E."/>
            <person name="Arick M.A. 2nd"/>
            <person name="Thrash A."/>
            <person name="Conover J.L."/>
            <person name="Sanders W.S."/>
            <person name="Peterson D.G."/>
            <person name="Frelichowski J.E."/>
            <person name="Scheffler J.A."/>
            <person name="Scheffler B.E."/>
            <person name="Wendel J.F."/>
        </authorList>
    </citation>
    <scope>NUCLEOTIDE SEQUENCE [LARGE SCALE GENOMIC DNA]</scope>
    <source>
        <strain evidence="2">0</strain>
        <tissue evidence="2">Leaf</tissue>
    </source>
</reference>
<dbReference type="InterPro" id="IPR036397">
    <property type="entry name" value="RNaseH_sf"/>
</dbReference>
<dbReference type="InterPro" id="IPR052929">
    <property type="entry name" value="RNase_H-like_EbsB-rel"/>
</dbReference>
<dbReference type="CDD" id="cd06222">
    <property type="entry name" value="RNase_H_like"/>
    <property type="match status" value="1"/>
</dbReference>
<dbReference type="SUPFAM" id="SSF53098">
    <property type="entry name" value="Ribonuclease H-like"/>
    <property type="match status" value="1"/>
</dbReference>
<comment type="caution">
    <text evidence="2">The sequence shown here is derived from an EMBL/GenBank/DDBJ whole genome shotgun (WGS) entry which is preliminary data.</text>
</comment>
<dbReference type="PANTHER" id="PTHR47074">
    <property type="entry name" value="BNAC02G40300D PROTEIN"/>
    <property type="match status" value="1"/>
</dbReference>
<gene>
    <name evidence="2" type="ORF">Gohar_026557</name>
</gene>
<sequence>MSWVTEHANQSVWSWLTWVFSRGTKEQIRVFCCALWVIWSSRNRMIHERKYTSGRDLAFKIQSYLIELEGVRERKLTSMPVRSEQRELELRESIHFDAAFDINNSRSASGRVARGQNGEITVSKSTLHSNVSSSFVAEALQCLEATKLGISMGLNSVMMMGDSKIIINKCKIEARDKSILGAIIDDIQSNKTRFQKIIFQFIERTENVEAHDLAKEALRKGEERYLVGEMREEPDLEGRRPRNPD</sequence>
<keyword evidence="3" id="KW-1185">Reference proteome</keyword>
<name>A0A7J9HUP3_9ROSI</name>